<dbReference type="EMBL" id="JAFBCG010000001">
    <property type="protein sequence ID" value="MBM7801059.1"/>
    <property type="molecule type" value="Genomic_DNA"/>
</dbReference>
<evidence type="ECO:0000313" key="2">
    <source>
        <dbReference type="EMBL" id="MBM7801059.1"/>
    </source>
</evidence>
<dbReference type="SUPFAM" id="SSF53474">
    <property type="entry name" value="alpha/beta-Hydrolases"/>
    <property type="match status" value="1"/>
</dbReference>
<evidence type="ECO:0000313" key="3">
    <source>
        <dbReference type="Proteomes" id="UP000648535"/>
    </source>
</evidence>
<dbReference type="Gene3D" id="3.40.50.1820">
    <property type="entry name" value="alpha/beta hydrolase"/>
    <property type="match status" value="1"/>
</dbReference>
<dbReference type="EMBL" id="BMOI01000011">
    <property type="protein sequence ID" value="GGL05746.1"/>
    <property type="molecule type" value="Genomic_DNA"/>
</dbReference>
<name>A0A8H9G9T0_9MICO</name>
<sequence length="506" mass="52217">MSDGIKVDFAEIDRMSTAIKNLNSFAAPLIPKIGALSVDGDLLASAILSPGTAAAAEGAVLNASAQLGLTVVSTEALVLITASLSKVYLAAEAGLAASAATLKFGATITEWTLGEATTVVGLAVKTATYGSIAIVALAHEAIASGLVTDVARVALKSIAEAWLTAVQSEGTLPEQLAVFASATAANFDKNFAAALPGLSPKIAGVEQSALGDLRRFGSYDNLLATLIADGNRFGLFEDGTPRFVDDAISEHQLDRRRETAFGDSVAQTGLELRADAHGNVVPTDVASLFASSSQIDLMGQQDFGNIRIIRVVGEDGVVRYTVQVPSTQSWDPDAGAIPNDLTSDVHAMRYGTDTALSTAVFEAMKKAGITDEPVMMTGFSLGGITAGAIAADPHGYNVQQVVTAGSPIGAMDIPTSTRVTAFESTSDPIAPLDGTANPDQWTTVSGMAPSKLGETDPPTVANAHDANRYAVMASQDPAVNNDAAIGQFLGGRGKTTTVTDYQVQRQ</sequence>
<dbReference type="AlphaFoldDB" id="A0A8H9G9T0"/>
<gene>
    <name evidence="1" type="ORF">GCM10009769_24970</name>
    <name evidence="2" type="ORF">JOE58_000310</name>
</gene>
<protein>
    <recommendedName>
        <fullName evidence="5">Fungal lipase-like domain-containing protein</fullName>
    </recommendedName>
</protein>
<evidence type="ECO:0000313" key="1">
    <source>
        <dbReference type="EMBL" id="GGL05746.1"/>
    </source>
</evidence>
<reference evidence="1" key="1">
    <citation type="journal article" date="2014" name="Int. J. Syst. Evol. Microbiol.">
        <title>Complete genome sequence of Corynebacterium casei LMG S-19264T (=DSM 44701T), isolated from a smear-ripened cheese.</title>
        <authorList>
            <consortium name="US DOE Joint Genome Institute (JGI-PGF)"/>
            <person name="Walter F."/>
            <person name="Albersmeier A."/>
            <person name="Kalinowski J."/>
            <person name="Ruckert C."/>
        </authorList>
    </citation>
    <scope>NUCLEOTIDE SEQUENCE</scope>
    <source>
        <strain evidence="1">JCM 1480</strain>
    </source>
</reference>
<organism evidence="1 3">
    <name type="scientific">Curtobacterium luteum</name>
    <dbReference type="NCBI Taxonomy" id="33881"/>
    <lineage>
        <taxon>Bacteria</taxon>
        <taxon>Bacillati</taxon>
        <taxon>Actinomycetota</taxon>
        <taxon>Actinomycetes</taxon>
        <taxon>Micrococcales</taxon>
        <taxon>Microbacteriaceae</taxon>
        <taxon>Curtobacterium</taxon>
    </lineage>
</organism>
<dbReference type="RefSeq" id="WP_175328218.1">
    <property type="nucleotide sequence ID" value="NZ_BMOI01000011.1"/>
</dbReference>
<evidence type="ECO:0008006" key="5">
    <source>
        <dbReference type="Google" id="ProtNLM"/>
    </source>
</evidence>
<dbReference type="Proteomes" id="UP000746584">
    <property type="component" value="Unassembled WGS sequence"/>
</dbReference>
<proteinExistence type="predicted"/>
<evidence type="ECO:0000313" key="4">
    <source>
        <dbReference type="Proteomes" id="UP000746584"/>
    </source>
</evidence>
<reference evidence="1" key="2">
    <citation type="submission" date="2020-09" db="EMBL/GenBank/DDBJ databases">
        <authorList>
            <person name="Sun Q."/>
            <person name="Ohkuma M."/>
        </authorList>
    </citation>
    <scope>NUCLEOTIDE SEQUENCE</scope>
    <source>
        <strain evidence="1">JCM 1480</strain>
    </source>
</reference>
<dbReference type="InterPro" id="IPR029058">
    <property type="entry name" value="AB_hydrolase_fold"/>
</dbReference>
<comment type="caution">
    <text evidence="1">The sequence shown here is derived from an EMBL/GenBank/DDBJ whole genome shotgun (WGS) entry which is preliminary data.</text>
</comment>
<accession>A0A8H9G9T0</accession>
<keyword evidence="4" id="KW-1185">Reference proteome</keyword>
<dbReference type="Proteomes" id="UP000648535">
    <property type="component" value="Unassembled WGS sequence"/>
</dbReference>
<reference evidence="2 4" key="3">
    <citation type="submission" date="2021-01" db="EMBL/GenBank/DDBJ databases">
        <title>Sequencing the genomes of 1000 actinobacteria strains.</title>
        <authorList>
            <person name="Klenk H.-P."/>
        </authorList>
    </citation>
    <scope>NUCLEOTIDE SEQUENCE [LARGE SCALE GENOMIC DNA]</scope>
    <source>
        <strain evidence="2 4">DSM 20542</strain>
    </source>
</reference>